<dbReference type="InterPro" id="IPR043502">
    <property type="entry name" value="DNA/RNA_pol_sf"/>
</dbReference>
<evidence type="ECO:0000256" key="4">
    <source>
        <dbReference type="ARBA" id="ARBA00022723"/>
    </source>
</evidence>
<evidence type="ECO:0000256" key="1">
    <source>
        <dbReference type="ARBA" id="ARBA00012493"/>
    </source>
</evidence>
<dbReference type="CDD" id="cd01651">
    <property type="entry name" value="RT_G2_intron"/>
    <property type="match status" value="1"/>
</dbReference>
<dbReference type="GO" id="GO:0046872">
    <property type="term" value="F:metal ion binding"/>
    <property type="evidence" value="ECO:0007669"/>
    <property type="project" value="UniProtKB-KW"/>
</dbReference>
<dbReference type="InterPro" id="IPR030931">
    <property type="entry name" value="Group_II_RT_mat"/>
</dbReference>
<keyword evidence="3" id="KW-0548">Nucleotidyltransferase</keyword>
<dbReference type="InterPro" id="IPR000123">
    <property type="entry name" value="Reverse_transcriptase_msDNA"/>
</dbReference>
<proteinExistence type="inferred from homology"/>
<evidence type="ECO:0000259" key="10">
    <source>
        <dbReference type="PROSITE" id="PS50878"/>
    </source>
</evidence>
<dbReference type="GO" id="GO:0051607">
    <property type="term" value="P:defense response to virus"/>
    <property type="evidence" value="ECO:0007669"/>
    <property type="project" value="UniProtKB-KW"/>
</dbReference>
<evidence type="ECO:0000256" key="8">
    <source>
        <dbReference type="ARBA" id="ARBA00034120"/>
    </source>
</evidence>
<dbReference type="PROSITE" id="PS50878">
    <property type="entry name" value="RT_POL"/>
    <property type="match status" value="1"/>
</dbReference>
<dbReference type="GO" id="GO:0003723">
    <property type="term" value="F:RNA binding"/>
    <property type="evidence" value="ECO:0007669"/>
    <property type="project" value="InterPro"/>
</dbReference>
<comment type="catalytic activity">
    <reaction evidence="9">
        <text>DNA(n) + a 2'-deoxyribonucleoside 5'-triphosphate = DNA(n+1) + diphosphate</text>
        <dbReference type="Rhea" id="RHEA:22508"/>
        <dbReference type="Rhea" id="RHEA-COMP:17339"/>
        <dbReference type="Rhea" id="RHEA-COMP:17340"/>
        <dbReference type="ChEBI" id="CHEBI:33019"/>
        <dbReference type="ChEBI" id="CHEBI:61560"/>
        <dbReference type="ChEBI" id="CHEBI:173112"/>
        <dbReference type="EC" id="2.7.7.49"/>
    </reaction>
</comment>
<evidence type="ECO:0000313" key="11">
    <source>
        <dbReference type="EMBL" id="GGF91139.1"/>
    </source>
</evidence>
<dbReference type="NCBIfam" id="TIGR04416">
    <property type="entry name" value="group_II_RT_mat"/>
    <property type="match status" value="1"/>
</dbReference>
<dbReference type="GO" id="GO:0003964">
    <property type="term" value="F:RNA-directed DNA polymerase activity"/>
    <property type="evidence" value="ECO:0007669"/>
    <property type="project" value="UniProtKB-KW"/>
</dbReference>
<keyword evidence="12" id="KW-1185">Reference proteome</keyword>
<dbReference type="InterPro" id="IPR013597">
    <property type="entry name" value="Mat_intron_G2"/>
</dbReference>
<evidence type="ECO:0000256" key="3">
    <source>
        <dbReference type="ARBA" id="ARBA00022695"/>
    </source>
</evidence>
<keyword evidence="7" id="KW-0051">Antiviral defense</keyword>
<evidence type="ECO:0000256" key="6">
    <source>
        <dbReference type="ARBA" id="ARBA00022918"/>
    </source>
</evidence>
<evidence type="ECO:0000313" key="12">
    <source>
        <dbReference type="Proteomes" id="UP000636949"/>
    </source>
</evidence>
<gene>
    <name evidence="11" type="primary">ltrA</name>
    <name evidence="11" type="ORF">GCM10010995_05530</name>
</gene>
<protein>
    <recommendedName>
        <fullName evidence="1">RNA-directed DNA polymerase</fullName>
        <ecNumber evidence="1">2.7.7.49</ecNumber>
    </recommendedName>
</protein>
<evidence type="ECO:0000256" key="7">
    <source>
        <dbReference type="ARBA" id="ARBA00023118"/>
    </source>
</evidence>
<evidence type="ECO:0000256" key="5">
    <source>
        <dbReference type="ARBA" id="ARBA00022842"/>
    </source>
</evidence>
<keyword evidence="6 11" id="KW-0695">RNA-directed DNA polymerase</keyword>
<keyword evidence="5" id="KW-0460">Magnesium</keyword>
<accession>A0A8J2Z2R6</accession>
<reference evidence="11" key="2">
    <citation type="submission" date="2020-09" db="EMBL/GenBank/DDBJ databases">
        <authorList>
            <person name="Sun Q."/>
            <person name="Zhou Y."/>
        </authorList>
    </citation>
    <scope>NUCLEOTIDE SEQUENCE</scope>
    <source>
        <strain evidence="11">CGMCC 1.15758</strain>
    </source>
</reference>
<sequence length="416" mass="48179">MNLTATKPFDIPKHTVWEAYKKVKANKGAAGVDGQFLSEFDKNLAGNLFKIWNRMSSGSYFPPAVKRVEIPKGDGKTRPLGIPTVSDRIAQMVVKIMIEPEFEVHFDNDSYGYRPGKSALDAVGLARQRCWQYNWVVDIDIQGFFDNIDHDLLMKAVCKHIKCKWIILYIQRWLKAPVEIDGKCVQNLSGTPQGGVISPILANLFLHYALDRWVKKSFPMVKFERYADDVIYHCRYQLEAEQLKKALEARLEECKLKLHPEKSKIVYCKDGKRSGSYVNQQFDFLGYTFRPRLVKAKRGNFFVGFNPAMSKKAQGKISDQIKGWKMQLWTNQSLESIAELINPKTRGWINYYGKYQKSSTYKIANQLDYALVRWAKRKFKKLKTSQAKAREWLAGVRARQPNLYTHWQLSQQKVVQ</sequence>
<dbReference type="EC" id="2.7.7.49" evidence="1"/>
<name>A0A8J2Z2R6_9GAMM</name>
<comment type="similarity">
    <text evidence="8">Belongs to the bacterial reverse transcriptase family.</text>
</comment>
<feature type="domain" description="Reverse transcriptase" evidence="10">
    <location>
        <begin position="51"/>
        <end position="289"/>
    </location>
</feature>
<keyword evidence="2" id="KW-0808">Transferase</keyword>
<dbReference type="InterPro" id="IPR000477">
    <property type="entry name" value="RT_dom"/>
</dbReference>
<evidence type="ECO:0000256" key="9">
    <source>
        <dbReference type="ARBA" id="ARBA00048173"/>
    </source>
</evidence>
<evidence type="ECO:0000256" key="2">
    <source>
        <dbReference type="ARBA" id="ARBA00022679"/>
    </source>
</evidence>
<dbReference type="InterPro" id="IPR051083">
    <property type="entry name" value="GrpII_Intron_Splice-Mob/Def"/>
</dbReference>
<keyword evidence="4" id="KW-0479">Metal-binding</keyword>
<organism evidence="11 12">
    <name type="scientific">Cysteiniphilum litorale</name>
    <dbReference type="NCBI Taxonomy" id="2056700"/>
    <lineage>
        <taxon>Bacteria</taxon>
        <taxon>Pseudomonadati</taxon>
        <taxon>Pseudomonadota</taxon>
        <taxon>Gammaproteobacteria</taxon>
        <taxon>Thiotrichales</taxon>
        <taxon>Fastidiosibacteraceae</taxon>
        <taxon>Cysteiniphilum</taxon>
    </lineage>
</organism>
<dbReference type="Proteomes" id="UP000636949">
    <property type="component" value="Unassembled WGS sequence"/>
</dbReference>
<dbReference type="AlphaFoldDB" id="A0A8J2Z2R6"/>
<dbReference type="PRINTS" id="PR00866">
    <property type="entry name" value="RNADNAPOLMS"/>
</dbReference>
<reference evidence="11" key="1">
    <citation type="journal article" date="2014" name="Int. J. Syst. Evol. Microbiol.">
        <title>Complete genome sequence of Corynebacterium casei LMG S-19264T (=DSM 44701T), isolated from a smear-ripened cheese.</title>
        <authorList>
            <consortium name="US DOE Joint Genome Institute (JGI-PGF)"/>
            <person name="Walter F."/>
            <person name="Albersmeier A."/>
            <person name="Kalinowski J."/>
            <person name="Ruckert C."/>
        </authorList>
    </citation>
    <scope>NUCLEOTIDE SEQUENCE</scope>
    <source>
        <strain evidence="11">CGMCC 1.15758</strain>
    </source>
</reference>
<dbReference type="Pfam" id="PF00078">
    <property type="entry name" value="RVT_1"/>
    <property type="match status" value="1"/>
</dbReference>
<dbReference type="PANTHER" id="PTHR34047:SF3">
    <property type="entry name" value="BLR2052 PROTEIN"/>
    <property type="match status" value="1"/>
</dbReference>
<dbReference type="PANTHER" id="PTHR34047">
    <property type="entry name" value="NUCLEAR INTRON MATURASE 1, MITOCHONDRIAL-RELATED"/>
    <property type="match status" value="1"/>
</dbReference>
<dbReference type="Pfam" id="PF08388">
    <property type="entry name" value="GIIM"/>
    <property type="match status" value="1"/>
</dbReference>
<comment type="caution">
    <text evidence="11">The sequence shown here is derived from an EMBL/GenBank/DDBJ whole genome shotgun (WGS) entry which is preliminary data.</text>
</comment>
<dbReference type="EMBL" id="BMJS01000004">
    <property type="protein sequence ID" value="GGF91139.1"/>
    <property type="molecule type" value="Genomic_DNA"/>
</dbReference>
<dbReference type="SUPFAM" id="SSF56672">
    <property type="entry name" value="DNA/RNA polymerases"/>
    <property type="match status" value="1"/>
</dbReference>